<dbReference type="EMBL" id="DUGH01000109">
    <property type="protein sequence ID" value="HIH16631.1"/>
    <property type="molecule type" value="Genomic_DNA"/>
</dbReference>
<evidence type="ECO:0000256" key="1">
    <source>
        <dbReference type="SAM" id="MobiDB-lite"/>
    </source>
</evidence>
<evidence type="ECO:0000313" key="3">
    <source>
        <dbReference type="EMBL" id="HIH16631.1"/>
    </source>
</evidence>
<name>A0A7J4JFS7_9ARCH</name>
<dbReference type="InterPro" id="IPR002792">
    <property type="entry name" value="TRAM_dom"/>
</dbReference>
<reference evidence="4" key="1">
    <citation type="journal article" date="2020" name="bioRxiv">
        <title>A rank-normalized archaeal taxonomy based on genome phylogeny resolves widespread incomplete and uneven classifications.</title>
        <authorList>
            <person name="Rinke C."/>
            <person name="Chuvochina M."/>
            <person name="Mussig A.J."/>
            <person name="Chaumeil P.-A."/>
            <person name="Waite D.W."/>
            <person name="Whitman W.B."/>
            <person name="Parks D.H."/>
            <person name="Hugenholtz P."/>
        </authorList>
    </citation>
    <scope>NUCLEOTIDE SEQUENCE [LARGE SCALE GENOMIC DNA]</scope>
</reference>
<dbReference type="PROSITE" id="PS50926">
    <property type="entry name" value="TRAM"/>
    <property type="match status" value="1"/>
</dbReference>
<dbReference type="AlphaFoldDB" id="A0A7J4JFS7"/>
<evidence type="ECO:0000259" key="2">
    <source>
        <dbReference type="PROSITE" id="PS50926"/>
    </source>
</evidence>
<dbReference type="Pfam" id="PF01938">
    <property type="entry name" value="TRAM"/>
    <property type="match status" value="1"/>
</dbReference>
<evidence type="ECO:0000313" key="4">
    <source>
        <dbReference type="Proteomes" id="UP000564964"/>
    </source>
</evidence>
<feature type="region of interest" description="Disordered" evidence="1">
    <location>
        <begin position="69"/>
        <end position="130"/>
    </location>
</feature>
<feature type="compositionally biased region" description="Low complexity" evidence="1">
    <location>
        <begin position="74"/>
        <end position="93"/>
    </location>
</feature>
<feature type="compositionally biased region" description="Acidic residues" evidence="1">
    <location>
        <begin position="94"/>
        <end position="130"/>
    </location>
</feature>
<organism evidence="3 4">
    <name type="scientific">Candidatus Iainarchaeum sp</name>
    <dbReference type="NCBI Taxonomy" id="3101447"/>
    <lineage>
        <taxon>Archaea</taxon>
        <taxon>Candidatus Iainarchaeota</taxon>
        <taxon>Candidatus Iainarchaeia</taxon>
        <taxon>Candidatus Iainarchaeales</taxon>
        <taxon>Candidatus Iainarchaeaceae</taxon>
        <taxon>Candidatus Iainarchaeum</taxon>
    </lineage>
</organism>
<comment type="caution">
    <text evidence="3">The sequence shown here is derived from an EMBL/GenBank/DDBJ whole genome shotgun (WGS) entry which is preliminary data.</text>
</comment>
<dbReference type="InterPro" id="IPR012340">
    <property type="entry name" value="NA-bd_OB-fold"/>
</dbReference>
<dbReference type="Gene3D" id="2.40.50.140">
    <property type="entry name" value="Nucleic acid-binding proteins"/>
    <property type="match status" value="1"/>
</dbReference>
<feature type="domain" description="TRAM" evidence="2">
    <location>
        <begin position="16"/>
        <end position="74"/>
    </location>
</feature>
<gene>
    <name evidence="3" type="ORF">HA252_04470</name>
</gene>
<sequence length="130" mass="13469">MAFSKYNTNRFKAEPPVKEGEVYDVEILSIGEKGDGIAKVQGFVIVVPGTKKGDKVKVKVNAVRGKVSIGEVVGASEGQPAEAGEEAGAGSQEESGDFEAGEGAGGEDEETEEESDAGEGNDEFEAEEGN</sequence>
<proteinExistence type="predicted"/>
<accession>A0A7J4JFS7</accession>
<protein>
    <submittedName>
        <fullName evidence="3">TRAM domain-containing protein</fullName>
    </submittedName>
</protein>
<dbReference type="Proteomes" id="UP000564964">
    <property type="component" value="Unassembled WGS sequence"/>
</dbReference>
<dbReference type="SUPFAM" id="SSF50249">
    <property type="entry name" value="Nucleic acid-binding proteins"/>
    <property type="match status" value="1"/>
</dbReference>